<dbReference type="Proteomes" id="UP000505325">
    <property type="component" value="Chromosome"/>
</dbReference>
<proteinExistence type="predicted"/>
<reference evidence="2 3" key="1">
    <citation type="submission" date="2020-06" db="EMBL/GenBank/DDBJ databases">
        <title>Genome sequence of Paramixta manurensis strain PD-1.</title>
        <authorList>
            <person name="Lee C.W."/>
            <person name="Kim J."/>
        </authorList>
    </citation>
    <scope>NUCLEOTIDE SEQUENCE [LARGE SCALE GENOMIC DNA]</scope>
    <source>
        <strain evidence="2 3">PD-1</strain>
    </source>
</reference>
<keyword evidence="1" id="KW-1133">Transmembrane helix</keyword>
<keyword evidence="1" id="KW-0812">Transmembrane</keyword>
<organism evidence="2 3">
    <name type="scientific">Paramixta manurensis</name>
    <dbReference type="NCBI Taxonomy" id="2740817"/>
    <lineage>
        <taxon>Bacteria</taxon>
        <taxon>Pseudomonadati</taxon>
        <taxon>Pseudomonadota</taxon>
        <taxon>Gammaproteobacteria</taxon>
        <taxon>Enterobacterales</taxon>
        <taxon>Erwiniaceae</taxon>
        <taxon>Paramixta</taxon>
    </lineage>
</organism>
<evidence type="ECO:0008006" key="4">
    <source>
        <dbReference type="Google" id="ProtNLM"/>
    </source>
</evidence>
<evidence type="ECO:0000256" key="1">
    <source>
        <dbReference type="SAM" id="Phobius"/>
    </source>
</evidence>
<dbReference type="EMBL" id="CP054212">
    <property type="protein sequence ID" value="QKJ85808.1"/>
    <property type="molecule type" value="Genomic_DNA"/>
</dbReference>
<dbReference type="RefSeq" id="WP_173632869.1">
    <property type="nucleotide sequence ID" value="NZ_CP054212.1"/>
</dbReference>
<protein>
    <recommendedName>
        <fullName evidence="4">DUF3592 domain-containing protein</fullName>
    </recommendedName>
</protein>
<keyword evidence="1" id="KW-0472">Membrane</keyword>
<dbReference type="KEGG" id="pmak:PMPD1_0836"/>
<keyword evidence="3" id="KW-1185">Reference proteome</keyword>
<sequence length="122" mass="13842">MANIGLAFAIIVISCMFVFFFIVTKNTISMNRDNERIKNEGFKTEAVIKKTYPDKVQNIEGRTHIHLDVMFKRSDGTPVETKKDISILTFNSNSYRVGEKINIIVSPDDSNAIIVNEDNVKN</sequence>
<dbReference type="AlphaFoldDB" id="A0A6M8U584"/>
<gene>
    <name evidence="2" type="ORF">PMPD1_0836</name>
</gene>
<evidence type="ECO:0000313" key="3">
    <source>
        <dbReference type="Proteomes" id="UP000505325"/>
    </source>
</evidence>
<feature type="transmembrane region" description="Helical" evidence="1">
    <location>
        <begin position="6"/>
        <end position="23"/>
    </location>
</feature>
<evidence type="ECO:0000313" key="2">
    <source>
        <dbReference type="EMBL" id="QKJ85808.1"/>
    </source>
</evidence>
<accession>A0A6M8U584</accession>
<name>A0A6M8U584_9GAMM</name>